<feature type="domain" description="Peptidase S11 D-Ala-D-Ala carboxypeptidase A C-terminal" evidence="14">
    <location>
        <begin position="272"/>
        <end position="354"/>
    </location>
</feature>
<evidence type="ECO:0000259" key="13">
    <source>
        <dbReference type="Pfam" id="PF00768"/>
    </source>
</evidence>
<evidence type="ECO:0000256" key="3">
    <source>
        <dbReference type="ARBA" id="ARBA00012448"/>
    </source>
</evidence>
<dbReference type="PANTHER" id="PTHR21581:SF33">
    <property type="entry name" value="D-ALANYL-D-ALANINE CARBOXYPEPTIDASE DACB"/>
    <property type="match status" value="1"/>
</dbReference>
<gene>
    <name evidence="15" type="ORF">JOC94_000649</name>
</gene>
<comment type="caution">
    <text evidence="15">The sequence shown here is derived from an EMBL/GenBank/DDBJ whole genome shotgun (WGS) entry which is preliminary data.</text>
</comment>
<dbReference type="Pfam" id="PF00768">
    <property type="entry name" value="Peptidase_S11"/>
    <property type="match status" value="1"/>
</dbReference>
<reference evidence="15 16" key="1">
    <citation type="submission" date="2021-01" db="EMBL/GenBank/DDBJ databases">
        <title>Genomic Encyclopedia of Type Strains, Phase IV (KMG-IV): sequencing the most valuable type-strain genomes for metagenomic binning, comparative biology and taxonomic classification.</title>
        <authorList>
            <person name="Goeker M."/>
        </authorList>
    </citation>
    <scope>NUCLEOTIDE SEQUENCE [LARGE SCALE GENOMIC DNA]</scope>
    <source>
        <strain evidence="15 16">DSM 105453</strain>
    </source>
</reference>
<proteinExistence type="inferred from homology"/>
<comment type="pathway">
    <text evidence="1">Cell wall biogenesis; peptidoglycan biosynthesis.</text>
</comment>
<evidence type="ECO:0000256" key="5">
    <source>
        <dbReference type="ARBA" id="ARBA00022670"/>
    </source>
</evidence>
<dbReference type="GO" id="GO:0009002">
    <property type="term" value="F:serine-type D-Ala-D-Ala carboxypeptidase activity"/>
    <property type="evidence" value="ECO:0007669"/>
    <property type="project" value="UniProtKB-EC"/>
</dbReference>
<keyword evidence="9" id="KW-0573">Peptidoglycan synthesis</keyword>
<evidence type="ECO:0000256" key="7">
    <source>
        <dbReference type="ARBA" id="ARBA00022801"/>
    </source>
</evidence>
<evidence type="ECO:0000256" key="4">
    <source>
        <dbReference type="ARBA" id="ARBA00022645"/>
    </source>
</evidence>
<evidence type="ECO:0000256" key="10">
    <source>
        <dbReference type="ARBA" id="ARBA00023316"/>
    </source>
</evidence>
<dbReference type="PRINTS" id="PR00725">
    <property type="entry name" value="DADACBPTASE1"/>
</dbReference>
<dbReference type="InterPro" id="IPR018044">
    <property type="entry name" value="Peptidase_S11"/>
</dbReference>
<protein>
    <recommendedName>
        <fullName evidence="3">serine-type D-Ala-D-Ala carboxypeptidase</fullName>
        <ecNumber evidence="3">3.4.16.4</ecNumber>
    </recommendedName>
</protein>
<evidence type="ECO:0000256" key="8">
    <source>
        <dbReference type="ARBA" id="ARBA00022960"/>
    </source>
</evidence>
<dbReference type="Gene3D" id="3.40.710.10">
    <property type="entry name" value="DD-peptidase/beta-lactamase superfamily"/>
    <property type="match status" value="1"/>
</dbReference>
<keyword evidence="5" id="KW-0645">Protease</keyword>
<evidence type="ECO:0000256" key="6">
    <source>
        <dbReference type="ARBA" id="ARBA00022729"/>
    </source>
</evidence>
<keyword evidence="6" id="KW-0732">Signal</keyword>
<organism evidence="15 16">
    <name type="scientific">Siminovitchia thermophila</name>
    <dbReference type="NCBI Taxonomy" id="1245522"/>
    <lineage>
        <taxon>Bacteria</taxon>
        <taxon>Bacillati</taxon>
        <taxon>Bacillota</taxon>
        <taxon>Bacilli</taxon>
        <taxon>Bacillales</taxon>
        <taxon>Bacillaceae</taxon>
        <taxon>Siminovitchia</taxon>
    </lineage>
</organism>
<dbReference type="InterPro" id="IPR012338">
    <property type="entry name" value="Beta-lactam/transpept-like"/>
</dbReference>
<keyword evidence="4 15" id="KW-0121">Carboxypeptidase</keyword>
<sequence>MFVKINAILISLCILLWLAAFSPKDREEQPELSLSASGAILMEQGSGRVLYDQNSDVPARIASITKIMTAIVAIESGKLDETVTVSKTAVMTEGSSIYLKVGEKIKLEDLLYGLMLRSGNDAANAIAEHVGGSVEGFVFLMNQKAQEIGMRQTVFSNPTGLDDHENHYSTPYDMALLTRYAMNNDTFKEIAGTKAYTVDREDGKARWKNKNRLLTEKYQHTTGGKTGYTKRAGRTLVTTASKNGMDLISVTLNASDDWNDHISMYEYGFDHFEIKQLLPKGELFNVEGLPDNKQLFVKHDVHYPLQNTEVDHIKIKYRLLSREDLKKMKEGQAGEAVFYFQNDVVRTIPIYVKELDHDKDKSWWQTFKNLFFTQTGVKIND</sequence>
<dbReference type="Pfam" id="PF07943">
    <property type="entry name" value="PBP5_C"/>
    <property type="match status" value="1"/>
</dbReference>
<keyword evidence="8" id="KW-0133">Cell shape</keyword>
<name>A0ABS2R211_9BACI</name>
<evidence type="ECO:0000313" key="15">
    <source>
        <dbReference type="EMBL" id="MBM7713680.1"/>
    </source>
</evidence>
<dbReference type="Gene3D" id="2.30.140.30">
    <property type="match status" value="1"/>
</dbReference>
<dbReference type="Proteomes" id="UP000823485">
    <property type="component" value="Unassembled WGS sequence"/>
</dbReference>
<evidence type="ECO:0000256" key="11">
    <source>
        <dbReference type="ARBA" id="ARBA00034000"/>
    </source>
</evidence>
<dbReference type="EMBL" id="JAFBFH010000003">
    <property type="protein sequence ID" value="MBM7713680.1"/>
    <property type="molecule type" value="Genomic_DNA"/>
</dbReference>
<accession>A0ABS2R211</accession>
<dbReference type="PANTHER" id="PTHR21581">
    <property type="entry name" value="D-ALANYL-D-ALANINE CARBOXYPEPTIDASE"/>
    <property type="match status" value="1"/>
</dbReference>
<evidence type="ECO:0000313" key="16">
    <source>
        <dbReference type="Proteomes" id="UP000823485"/>
    </source>
</evidence>
<evidence type="ECO:0000259" key="14">
    <source>
        <dbReference type="Pfam" id="PF07943"/>
    </source>
</evidence>
<evidence type="ECO:0000256" key="12">
    <source>
        <dbReference type="RuleBase" id="RU004016"/>
    </source>
</evidence>
<evidence type="ECO:0000256" key="1">
    <source>
        <dbReference type="ARBA" id="ARBA00004752"/>
    </source>
</evidence>
<keyword evidence="10" id="KW-0961">Cell wall biogenesis/degradation</keyword>
<keyword evidence="7 15" id="KW-0378">Hydrolase</keyword>
<dbReference type="SUPFAM" id="SSF56601">
    <property type="entry name" value="beta-lactamase/transpeptidase-like"/>
    <property type="match status" value="1"/>
</dbReference>
<dbReference type="InterPro" id="IPR001967">
    <property type="entry name" value="Peptidase_S11_N"/>
</dbReference>
<evidence type="ECO:0000256" key="9">
    <source>
        <dbReference type="ARBA" id="ARBA00022984"/>
    </source>
</evidence>
<feature type="domain" description="Peptidase S11 D-alanyl-D-alanine carboxypeptidase A N-terminal" evidence="13">
    <location>
        <begin position="28"/>
        <end position="255"/>
    </location>
</feature>
<dbReference type="InterPro" id="IPR012907">
    <property type="entry name" value="Peptidase_S11_C"/>
</dbReference>
<evidence type="ECO:0000256" key="2">
    <source>
        <dbReference type="ARBA" id="ARBA00007164"/>
    </source>
</evidence>
<dbReference type="RefSeq" id="WP_139345701.1">
    <property type="nucleotide sequence ID" value="NZ_JAFBFH010000003.1"/>
</dbReference>
<keyword evidence="16" id="KW-1185">Reference proteome</keyword>
<comment type="similarity">
    <text evidence="2 12">Belongs to the peptidase S11 family.</text>
</comment>
<comment type="catalytic activity">
    <reaction evidence="11">
        <text>Preferential cleavage: (Ac)2-L-Lys-D-Ala-|-D-Ala. Also transpeptidation of peptidyl-alanyl moieties that are N-acyl substituents of D-alanine.</text>
        <dbReference type="EC" id="3.4.16.4"/>
    </reaction>
</comment>
<dbReference type="EC" id="3.4.16.4" evidence="3"/>